<evidence type="ECO:0000313" key="4">
    <source>
        <dbReference type="Proteomes" id="UP000229315"/>
    </source>
</evidence>
<proteinExistence type="predicted"/>
<evidence type="ECO:0000259" key="1">
    <source>
        <dbReference type="Pfam" id="PF00534"/>
    </source>
</evidence>
<dbReference type="Proteomes" id="UP000229315">
    <property type="component" value="Unassembled WGS sequence"/>
</dbReference>
<evidence type="ECO:0000313" key="3">
    <source>
        <dbReference type="EMBL" id="PIR85303.1"/>
    </source>
</evidence>
<dbReference type="AlphaFoldDB" id="A0A2H0UFW1"/>
<dbReference type="GO" id="GO:0016758">
    <property type="term" value="F:hexosyltransferase activity"/>
    <property type="evidence" value="ECO:0007669"/>
    <property type="project" value="TreeGrafter"/>
</dbReference>
<organism evidence="3 4">
    <name type="scientific">Candidatus Kaiserbacteria bacterium CG10_big_fil_rev_8_21_14_0_10_45_20</name>
    <dbReference type="NCBI Taxonomy" id="1974607"/>
    <lineage>
        <taxon>Bacteria</taxon>
        <taxon>Candidatus Kaiseribacteriota</taxon>
    </lineage>
</organism>
<dbReference type="Gene3D" id="3.40.50.2000">
    <property type="entry name" value="Glycogen Phosphorylase B"/>
    <property type="match status" value="2"/>
</dbReference>
<evidence type="ECO:0008006" key="5">
    <source>
        <dbReference type="Google" id="ProtNLM"/>
    </source>
</evidence>
<name>A0A2H0UFW1_9BACT</name>
<protein>
    <recommendedName>
        <fullName evidence="5">Glycosyl transferase family 1 domain-containing protein</fullName>
    </recommendedName>
</protein>
<feature type="domain" description="Glycosyltransferase subfamily 4-like N-terminal" evidence="2">
    <location>
        <begin position="61"/>
        <end position="168"/>
    </location>
</feature>
<dbReference type="InterPro" id="IPR001296">
    <property type="entry name" value="Glyco_trans_1"/>
</dbReference>
<accession>A0A2H0UFW1</accession>
<dbReference type="PANTHER" id="PTHR45947:SF3">
    <property type="entry name" value="SULFOQUINOVOSYL TRANSFERASE SQD2"/>
    <property type="match status" value="1"/>
</dbReference>
<dbReference type="EMBL" id="PFBH01000008">
    <property type="protein sequence ID" value="PIR85303.1"/>
    <property type="molecule type" value="Genomic_DNA"/>
</dbReference>
<dbReference type="InterPro" id="IPR050194">
    <property type="entry name" value="Glycosyltransferase_grp1"/>
</dbReference>
<dbReference type="Pfam" id="PF00534">
    <property type="entry name" value="Glycos_transf_1"/>
    <property type="match status" value="1"/>
</dbReference>
<feature type="domain" description="Glycosyl transferase family 1" evidence="1">
    <location>
        <begin position="184"/>
        <end position="335"/>
    </location>
</feature>
<dbReference type="InterPro" id="IPR028098">
    <property type="entry name" value="Glyco_trans_4-like_N"/>
</dbReference>
<sequence>MNVVMTSTDALILQKGSPSAERMVLYGKSIETLFIVIAGVGKREETQLSDNVRAIFAGGSSKRDGFSNMVMECRRIIESATVDVISAQDPFFVGLATHTARRGYNIPLQIQIHSDIFSLAYMFEKPRRIIEILVSLFVLQKASCVRLVSERTRKAVRMITKAPVSVLPIQVARQDASLVHARPAEFPEGNVVLVASRLMPEKKIDTVIDAVAGIPHISLVIAGDGAQKDALQRRAHKKGVADRVHFVGWQKSLAPLFAHANVFVQMSRYEGFGMSLLESALAGCPIIATNAGLAGDIFQDKEHLTLVERNASSLRNALTRHFSNEAEAKARAQKAQTIARGLCVSEDDYREQHKKALLTCLST</sequence>
<dbReference type="Pfam" id="PF13439">
    <property type="entry name" value="Glyco_transf_4"/>
    <property type="match status" value="1"/>
</dbReference>
<dbReference type="SUPFAM" id="SSF53756">
    <property type="entry name" value="UDP-Glycosyltransferase/glycogen phosphorylase"/>
    <property type="match status" value="1"/>
</dbReference>
<evidence type="ECO:0000259" key="2">
    <source>
        <dbReference type="Pfam" id="PF13439"/>
    </source>
</evidence>
<reference evidence="4" key="1">
    <citation type="submission" date="2017-09" db="EMBL/GenBank/DDBJ databases">
        <title>Depth-based differentiation of microbial function through sediment-hosted aquifers and enrichment of novel symbionts in the deep terrestrial subsurface.</title>
        <authorList>
            <person name="Probst A.J."/>
            <person name="Ladd B."/>
            <person name="Jarett J.K."/>
            <person name="Geller-Mcgrath D.E."/>
            <person name="Sieber C.M.K."/>
            <person name="Emerson J.B."/>
            <person name="Anantharaman K."/>
            <person name="Thomas B.C."/>
            <person name="Malmstrom R."/>
            <person name="Stieglmeier M."/>
            <person name="Klingl A."/>
            <person name="Woyke T."/>
            <person name="Ryan C.M."/>
            <person name="Banfield J.F."/>
        </authorList>
    </citation>
    <scope>NUCLEOTIDE SEQUENCE [LARGE SCALE GENOMIC DNA]</scope>
</reference>
<gene>
    <name evidence="3" type="ORF">COU15_01430</name>
</gene>
<dbReference type="PANTHER" id="PTHR45947">
    <property type="entry name" value="SULFOQUINOVOSYL TRANSFERASE SQD2"/>
    <property type="match status" value="1"/>
</dbReference>
<comment type="caution">
    <text evidence="3">The sequence shown here is derived from an EMBL/GenBank/DDBJ whole genome shotgun (WGS) entry which is preliminary data.</text>
</comment>